<dbReference type="EMBL" id="CP006696">
    <property type="protein sequence ID" value="AIC11601.1"/>
    <property type="molecule type" value="Genomic_DNA"/>
</dbReference>
<gene>
    <name evidence="1" type="ORF">D934_11905</name>
</gene>
<proteinExistence type="predicted"/>
<dbReference type="PATRIC" id="fig|155920.8.peg.2796"/>
<dbReference type="Proteomes" id="UP000027215">
    <property type="component" value="Chromosome"/>
</dbReference>
<dbReference type="KEGG" id="xfs:D934_11905"/>
<protein>
    <submittedName>
        <fullName evidence="1">Uncharacterized protein</fullName>
    </submittedName>
</protein>
<dbReference type="AlphaFoldDB" id="A0A060HDW6"/>
<dbReference type="HOGENOM" id="CLU_3368133_0_0_6"/>
<name>A0A060HDW6_XYLFS</name>
<evidence type="ECO:0000313" key="2">
    <source>
        <dbReference type="Proteomes" id="UP000027215"/>
    </source>
</evidence>
<sequence>MKACIGSDRQGNLSFGECLHTKMLPNGLLGVVAAL</sequence>
<organism evidence="1 2">
    <name type="scientific">Xylella fastidiosa subsp. sandyi Ann-1</name>
    <dbReference type="NCBI Taxonomy" id="155920"/>
    <lineage>
        <taxon>Bacteria</taxon>
        <taxon>Pseudomonadati</taxon>
        <taxon>Pseudomonadota</taxon>
        <taxon>Gammaproteobacteria</taxon>
        <taxon>Lysobacterales</taxon>
        <taxon>Lysobacteraceae</taxon>
        <taxon>Xylella</taxon>
    </lineage>
</organism>
<reference evidence="1 2" key="1">
    <citation type="submission" date="2013-08" db="EMBL/GenBank/DDBJ databases">
        <authorList>
            <person name="Stouthamer R."/>
            <person name="Nunney L."/>
        </authorList>
    </citation>
    <scope>NUCLEOTIDE SEQUENCE [LARGE SCALE GENOMIC DNA]</scope>
    <source>
        <strain evidence="2">ann-1</strain>
    </source>
</reference>
<evidence type="ECO:0000313" key="1">
    <source>
        <dbReference type="EMBL" id="AIC11601.1"/>
    </source>
</evidence>
<accession>A0A060HDW6</accession>